<sequence length="187" mass="20439">AGESGSLMTTVRESASKWVRRWQGLVHQGPVLDMTCGHGRNTALFILAGFPVLACGEDVRALEPLVGNALLTLECRDLENEEWPWPAAAFSAVLITEAVSRALLEKAWDSLCPEGVLIVEMPTAADQLLNGRTSDCRAPEEGELLKALPTDARLVAYEEGADENERIRVRLVAVKRGNPTPYAYLVR</sequence>
<comment type="caution">
    <text evidence="1">The sequence shown here is derived from an EMBL/GenBank/DDBJ whole genome shotgun (WGS) entry which is preliminary data.</text>
</comment>
<keyword evidence="1" id="KW-0489">Methyltransferase</keyword>
<evidence type="ECO:0000313" key="1">
    <source>
        <dbReference type="EMBL" id="EJW98117.1"/>
    </source>
</evidence>
<dbReference type="EMBL" id="AMCI01004418">
    <property type="protein sequence ID" value="EJW98117.1"/>
    <property type="molecule type" value="Genomic_DNA"/>
</dbReference>
<dbReference type="InterPro" id="IPR029063">
    <property type="entry name" value="SAM-dependent_MTases_sf"/>
</dbReference>
<reference evidence="1" key="1">
    <citation type="journal article" date="2012" name="PLoS ONE">
        <title>Gene sets for utilization of primary and secondary nutrition supplies in the distal gut of endangered iberian lynx.</title>
        <authorList>
            <person name="Alcaide M."/>
            <person name="Messina E."/>
            <person name="Richter M."/>
            <person name="Bargiela R."/>
            <person name="Peplies J."/>
            <person name="Huws S.A."/>
            <person name="Newbold C.J."/>
            <person name="Golyshin P.N."/>
            <person name="Simon M.A."/>
            <person name="Lopez G."/>
            <person name="Yakimov M.M."/>
            <person name="Ferrer M."/>
        </authorList>
    </citation>
    <scope>NUCLEOTIDE SEQUENCE</scope>
</reference>
<feature type="non-terminal residue" evidence="1">
    <location>
        <position position="1"/>
    </location>
</feature>
<organism evidence="1">
    <name type="scientific">gut metagenome</name>
    <dbReference type="NCBI Taxonomy" id="749906"/>
    <lineage>
        <taxon>unclassified sequences</taxon>
        <taxon>metagenomes</taxon>
        <taxon>organismal metagenomes</taxon>
    </lineage>
</organism>
<dbReference type="AlphaFoldDB" id="J9G8N0"/>
<dbReference type="GO" id="GO:0032259">
    <property type="term" value="P:methylation"/>
    <property type="evidence" value="ECO:0007669"/>
    <property type="project" value="UniProtKB-KW"/>
</dbReference>
<keyword evidence="1" id="KW-0808">Transferase</keyword>
<gene>
    <name evidence="1" type="ORF">EVA_13775</name>
</gene>
<dbReference type="SUPFAM" id="SSF53335">
    <property type="entry name" value="S-adenosyl-L-methionine-dependent methyltransferases"/>
    <property type="match status" value="1"/>
</dbReference>
<name>J9G8N0_9ZZZZ</name>
<dbReference type="GO" id="GO:0008168">
    <property type="term" value="F:methyltransferase activity"/>
    <property type="evidence" value="ECO:0007669"/>
    <property type="project" value="UniProtKB-KW"/>
</dbReference>
<dbReference type="Gene3D" id="3.40.50.150">
    <property type="entry name" value="Vaccinia Virus protein VP39"/>
    <property type="match status" value="1"/>
</dbReference>
<protein>
    <submittedName>
        <fullName evidence="1">Methyltransferase type 11</fullName>
    </submittedName>
</protein>
<proteinExistence type="predicted"/>
<accession>J9G8N0</accession>